<reference evidence="1 2" key="1">
    <citation type="submission" date="2018-02" db="EMBL/GenBank/DDBJ databases">
        <title>Complete genome of Nitrosopumilus oxyclinae HCE1.</title>
        <authorList>
            <person name="Qin W."/>
            <person name="Zheng Y."/>
            <person name="Stahl D.A."/>
        </authorList>
    </citation>
    <scope>NUCLEOTIDE SEQUENCE [LARGE SCALE GENOMIC DNA]</scope>
    <source>
        <strain evidence="1 2">HCE1</strain>
    </source>
</reference>
<dbReference type="EMBL" id="CP026994">
    <property type="protein sequence ID" value="QLH04688.1"/>
    <property type="molecule type" value="Genomic_DNA"/>
</dbReference>
<keyword evidence="2" id="KW-1185">Reference proteome</keyword>
<dbReference type="KEGG" id="nox:C5F49_04715"/>
<organism evidence="1 2">
    <name type="scientific">Nitrosopumilus oxyclinae</name>
    <dbReference type="NCBI Taxonomy" id="1959104"/>
    <lineage>
        <taxon>Archaea</taxon>
        <taxon>Nitrososphaerota</taxon>
        <taxon>Nitrososphaeria</taxon>
        <taxon>Nitrosopumilales</taxon>
        <taxon>Nitrosopumilaceae</taxon>
        <taxon>Nitrosopumilus</taxon>
    </lineage>
</organism>
<dbReference type="OrthoDB" id="12289at2157"/>
<protein>
    <submittedName>
        <fullName evidence="1">Uncharacterized protein</fullName>
    </submittedName>
</protein>
<proteinExistence type="predicted"/>
<sequence>MNKIALVILSIIILGSSPLAFADSDKDSKLEFAGTLEETLGHFWALEMNLDENNSELALVHATHPIAELFETMSVHLEDNPEFKAKLEQTLLELKDKASTKVSRSIAQSAIEDAKDIIQEARDIVVGDELSNDPSFKAQLINGLLETSKVEYKEAIDDGDIVEMAEFQDGSAFIWRSQQIFEEVRNDIENSGDVDDTYGEIWFAYDQRADPSEVIQLVDAIIEEFEILSGMESTDSKHMEEVFGSDSSIIVELDETLSMDTNDPNKIDGTTLAPLKQISEGVQPESVQCKESLELIFKYSGEPACVKASSVKKLVNWGWTQ</sequence>
<name>A0A7D5M5B3_9ARCH</name>
<gene>
    <name evidence="1" type="ORF">C5F49_04715</name>
</gene>
<accession>A0A7D5M5B3</accession>
<dbReference type="Proteomes" id="UP000509441">
    <property type="component" value="Chromosome"/>
</dbReference>
<dbReference type="RefSeq" id="WP_179361900.1">
    <property type="nucleotide sequence ID" value="NZ_CP026994.1"/>
</dbReference>
<dbReference type="AlphaFoldDB" id="A0A7D5M5B3"/>
<evidence type="ECO:0000313" key="2">
    <source>
        <dbReference type="Proteomes" id="UP000509441"/>
    </source>
</evidence>
<evidence type="ECO:0000313" key="1">
    <source>
        <dbReference type="EMBL" id="QLH04688.1"/>
    </source>
</evidence>
<dbReference type="GeneID" id="56061246"/>